<gene>
    <name evidence="1" type="ORF">F2Q68_00042196</name>
</gene>
<accession>A0A8S9MA05</accession>
<organism evidence="1 2">
    <name type="scientific">Brassica cretica</name>
    <name type="common">Mustard</name>
    <dbReference type="NCBI Taxonomy" id="69181"/>
    <lineage>
        <taxon>Eukaryota</taxon>
        <taxon>Viridiplantae</taxon>
        <taxon>Streptophyta</taxon>
        <taxon>Embryophyta</taxon>
        <taxon>Tracheophyta</taxon>
        <taxon>Spermatophyta</taxon>
        <taxon>Magnoliopsida</taxon>
        <taxon>eudicotyledons</taxon>
        <taxon>Gunneridae</taxon>
        <taxon>Pentapetalae</taxon>
        <taxon>rosids</taxon>
        <taxon>malvids</taxon>
        <taxon>Brassicales</taxon>
        <taxon>Brassicaceae</taxon>
        <taxon>Brassiceae</taxon>
        <taxon>Brassica</taxon>
    </lineage>
</organism>
<dbReference type="AlphaFoldDB" id="A0A8S9MA05"/>
<dbReference type="Proteomes" id="UP000712281">
    <property type="component" value="Unassembled WGS sequence"/>
</dbReference>
<name>A0A8S9MA05_BRACR</name>
<reference evidence="1" key="1">
    <citation type="submission" date="2019-12" db="EMBL/GenBank/DDBJ databases">
        <title>Genome sequencing and annotation of Brassica cretica.</title>
        <authorList>
            <person name="Studholme D.J."/>
            <person name="Sarris P.F."/>
        </authorList>
    </citation>
    <scope>NUCLEOTIDE SEQUENCE</scope>
    <source>
        <strain evidence="1">PFS-001/15</strain>
        <tissue evidence="1">Leaf</tissue>
    </source>
</reference>
<evidence type="ECO:0000313" key="2">
    <source>
        <dbReference type="Proteomes" id="UP000712281"/>
    </source>
</evidence>
<evidence type="ECO:0000313" key="1">
    <source>
        <dbReference type="EMBL" id="KAF2616715.1"/>
    </source>
</evidence>
<proteinExistence type="predicted"/>
<comment type="caution">
    <text evidence="1">The sequence shown here is derived from an EMBL/GenBank/DDBJ whole genome shotgun (WGS) entry which is preliminary data.</text>
</comment>
<sequence length="137" mass="16064">MEVPMSTIITFQSLVKAVVVRVDTLAALLTCLQRRHPHEKKHMKQFLIKECRRCFGTSPKRANELLRNMARVEIPIIIMGNEFNITIHISNIMVYPYLVFEMQQLVTGVSSVYDYERILHYRTSLWEHQQGVLNEMS</sequence>
<protein>
    <submittedName>
        <fullName evidence="1">Uncharacterized protein</fullName>
    </submittedName>
</protein>
<dbReference type="EMBL" id="QGKW02000007">
    <property type="protein sequence ID" value="KAF2616715.1"/>
    <property type="molecule type" value="Genomic_DNA"/>
</dbReference>